<dbReference type="AlphaFoldDB" id="A0AA40KJ23"/>
<protein>
    <submittedName>
        <fullName evidence="1">Uncharacterized protein</fullName>
    </submittedName>
</protein>
<accession>A0AA40KJ23</accession>
<sequence length="121" mass="13410">MVIARGMQRMIRDAIFQIISIVKRYGPGQPFSGWEYDEFREERRSPGDARSGCIPWLCHWKIAGILEIGAARVTAECNGITLVPATCSNCLVFRAIFLMFDADRPISVSVTTRDGGRGSGN</sequence>
<gene>
    <name evidence="1" type="ORF">K0M31_009436</name>
</gene>
<keyword evidence="2" id="KW-1185">Reference proteome</keyword>
<evidence type="ECO:0000313" key="1">
    <source>
        <dbReference type="EMBL" id="KAK1122210.1"/>
    </source>
</evidence>
<dbReference type="Proteomes" id="UP001177670">
    <property type="component" value="Unassembled WGS sequence"/>
</dbReference>
<organism evidence="1 2">
    <name type="scientific">Melipona bicolor</name>
    <dbReference type="NCBI Taxonomy" id="60889"/>
    <lineage>
        <taxon>Eukaryota</taxon>
        <taxon>Metazoa</taxon>
        <taxon>Ecdysozoa</taxon>
        <taxon>Arthropoda</taxon>
        <taxon>Hexapoda</taxon>
        <taxon>Insecta</taxon>
        <taxon>Pterygota</taxon>
        <taxon>Neoptera</taxon>
        <taxon>Endopterygota</taxon>
        <taxon>Hymenoptera</taxon>
        <taxon>Apocrita</taxon>
        <taxon>Aculeata</taxon>
        <taxon>Apoidea</taxon>
        <taxon>Anthophila</taxon>
        <taxon>Apidae</taxon>
        <taxon>Melipona</taxon>
    </lineage>
</organism>
<dbReference type="EMBL" id="JAHYIQ010000023">
    <property type="protein sequence ID" value="KAK1122210.1"/>
    <property type="molecule type" value="Genomic_DNA"/>
</dbReference>
<comment type="caution">
    <text evidence="1">The sequence shown here is derived from an EMBL/GenBank/DDBJ whole genome shotgun (WGS) entry which is preliminary data.</text>
</comment>
<reference evidence="1" key="1">
    <citation type="submission" date="2021-10" db="EMBL/GenBank/DDBJ databases">
        <title>Melipona bicolor Genome sequencing and assembly.</title>
        <authorList>
            <person name="Araujo N.S."/>
            <person name="Arias M.C."/>
        </authorList>
    </citation>
    <scope>NUCLEOTIDE SEQUENCE</scope>
    <source>
        <strain evidence="1">USP_2M_L1-L4_2017</strain>
        <tissue evidence="1">Whole body</tissue>
    </source>
</reference>
<proteinExistence type="predicted"/>
<name>A0AA40KJ23_9HYME</name>
<evidence type="ECO:0000313" key="2">
    <source>
        <dbReference type="Proteomes" id="UP001177670"/>
    </source>
</evidence>